<feature type="domain" description="Transposase IS4-like" evidence="1">
    <location>
        <begin position="2"/>
        <end position="80"/>
    </location>
</feature>
<gene>
    <name evidence="2" type="ORF">KDL01_29745</name>
</gene>
<dbReference type="EMBL" id="JAGSOG010000208">
    <property type="protein sequence ID" value="MBR7837500.1"/>
    <property type="molecule type" value="Genomic_DNA"/>
</dbReference>
<evidence type="ECO:0000313" key="3">
    <source>
        <dbReference type="Proteomes" id="UP000675781"/>
    </source>
</evidence>
<organism evidence="2 3">
    <name type="scientific">Actinospica durhamensis</name>
    <dbReference type="NCBI Taxonomy" id="1508375"/>
    <lineage>
        <taxon>Bacteria</taxon>
        <taxon>Bacillati</taxon>
        <taxon>Actinomycetota</taxon>
        <taxon>Actinomycetes</taxon>
        <taxon>Catenulisporales</taxon>
        <taxon>Actinospicaceae</taxon>
        <taxon>Actinospica</taxon>
    </lineage>
</organism>
<dbReference type="PANTHER" id="PTHR30007:SF0">
    <property type="entry name" value="TRANSPOSASE"/>
    <property type="match status" value="1"/>
</dbReference>
<evidence type="ECO:0000313" key="2">
    <source>
        <dbReference type="EMBL" id="MBR7837500.1"/>
    </source>
</evidence>
<proteinExistence type="predicted"/>
<keyword evidence="3" id="KW-1185">Reference proteome</keyword>
<dbReference type="GO" id="GO:0003677">
    <property type="term" value="F:DNA binding"/>
    <property type="evidence" value="ECO:0007669"/>
    <property type="project" value="InterPro"/>
</dbReference>
<sequence length="91" mass="10577">TLVWADGGYAGQLVKTARKYWSLTVHIVKRSDATQGFVVLPRRWVVERTFSHLSNARRTVRDYERSEETHEAMVRWAAIRLMTRTAAQQTT</sequence>
<dbReference type="GO" id="GO:0004803">
    <property type="term" value="F:transposase activity"/>
    <property type="evidence" value="ECO:0007669"/>
    <property type="project" value="InterPro"/>
</dbReference>
<dbReference type="Pfam" id="PF01609">
    <property type="entry name" value="DDE_Tnp_1"/>
    <property type="match status" value="1"/>
</dbReference>
<evidence type="ECO:0000259" key="1">
    <source>
        <dbReference type="Pfam" id="PF01609"/>
    </source>
</evidence>
<feature type="non-terminal residue" evidence="2">
    <location>
        <position position="1"/>
    </location>
</feature>
<dbReference type="InterPro" id="IPR002559">
    <property type="entry name" value="Transposase_11"/>
</dbReference>
<reference evidence="2" key="1">
    <citation type="submission" date="2021-04" db="EMBL/GenBank/DDBJ databases">
        <title>Genome based classification of Actinospica acidithermotolerans sp. nov., an actinobacterium isolated from an Indonesian hot spring.</title>
        <authorList>
            <person name="Kusuma A.B."/>
            <person name="Putra K.E."/>
            <person name="Nafisah S."/>
            <person name="Loh J."/>
            <person name="Nouioui I."/>
            <person name="Goodfellow M."/>
        </authorList>
    </citation>
    <scope>NUCLEOTIDE SEQUENCE</scope>
    <source>
        <strain evidence="2">CSCA 57</strain>
    </source>
</reference>
<protein>
    <submittedName>
        <fullName evidence="2">Transposase</fullName>
    </submittedName>
</protein>
<dbReference type="AlphaFoldDB" id="A0A941ESB8"/>
<dbReference type="GO" id="GO:0006313">
    <property type="term" value="P:DNA transposition"/>
    <property type="evidence" value="ECO:0007669"/>
    <property type="project" value="InterPro"/>
</dbReference>
<comment type="caution">
    <text evidence="2">The sequence shown here is derived from an EMBL/GenBank/DDBJ whole genome shotgun (WGS) entry which is preliminary data.</text>
</comment>
<dbReference type="Proteomes" id="UP000675781">
    <property type="component" value="Unassembled WGS sequence"/>
</dbReference>
<accession>A0A941ESB8</accession>
<name>A0A941ESB8_9ACTN</name>
<dbReference type="PANTHER" id="PTHR30007">
    <property type="entry name" value="PHP DOMAIN PROTEIN"/>
    <property type="match status" value="1"/>
</dbReference>
<dbReference type="RefSeq" id="WP_212531967.1">
    <property type="nucleotide sequence ID" value="NZ_JAGSOG010000208.1"/>
</dbReference>